<dbReference type="Pfam" id="PF00246">
    <property type="entry name" value="Peptidase_M14"/>
    <property type="match status" value="1"/>
</dbReference>
<reference evidence="3 4" key="1">
    <citation type="submission" date="2024-04" db="EMBL/GenBank/DDBJ databases">
        <title>whole genome sequencing of Lutimonas vermicola strain IMCC1616.</title>
        <authorList>
            <person name="Bae S.S."/>
        </authorList>
    </citation>
    <scope>NUCLEOTIDE SEQUENCE [LARGE SCALE GENOMIC DNA]</scope>
    <source>
        <strain evidence="3 4">IMCC1616</strain>
    </source>
</reference>
<keyword evidence="3" id="KW-0645">Protease</keyword>
<name>A0ABU9L4A9_9FLAO</name>
<dbReference type="PROSITE" id="PS52035">
    <property type="entry name" value="PEPTIDASE_M14"/>
    <property type="match status" value="1"/>
</dbReference>
<keyword evidence="3" id="KW-0378">Hydrolase</keyword>
<comment type="caution">
    <text evidence="3">The sequence shown here is derived from an EMBL/GenBank/DDBJ whole genome shotgun (WGS) entry which is preliminary data.</text>
</comment>
<keyword evidence="4" id="KW-1185">Reference proteome</keyword>
<proteinExistence type="inferred from homology"/>
<keyword evidence="3" id="KW-0121">Carboxypeptidase</keyword>
<evidence type="ECO:0000256" key="1">
    <source>
        <dbReference type="PROSITE-ProRule" id="PRU01379"/>
    </source>
</evidence>
<dbReference type="InterPro" id="IPR000834">
    <property type="entry name" value="Peptidase_M14"/>
</dbReference>
<dbReference type="SUPFAM" id="SSF53187">
    <property type="entry name" value="Zn-dependent exopeptidases"/>
    <property type="match status" value="1"/>
</dbReference>
<organism evidence="3 4">
    <name type="scientific">Lutimonas vermicola</name>
    <dbReference type="NCBI Taxonomy" id="414288"/>
    <lineage>
        <taxon>Bacteria</taxon>
        <taxon>Pseudomonadati</taxon>
        <taxon>Bacteroidota</taxon>
        <taxon>Flavobacteriia</taxon>
        <taxon>Flavobacteriales</taxon>
        <taxon>Flavobacteriaceae</taxon>
        <taxon>Lutimonas</taxon>
    </lineage>
</organism>
<protein>
    <submittedName>
        <fullName evidence="3">M14 family zinc carboxypeptidase</fullName>
    </submittedName>
</protein>
<dbReference type="EMBL" id="JBCDNA010000003">
    <property type="protein sequence ID" value="MEL4456630.1"/>
    <property type="molecule type" value="Genomic_DNA"/>
</dbReference>
<sequence length="485" mass="55414">MTKYFLLLLVPFLGLAQKQTFDQRLFDSYENFRETSIDKRRFKHRDIQPLIDSLKSEKGFEINLLGKSIQGRTISMISAGEGETQILLWSQMHGDEPTATAAMFDIINYFKTDKTLLKNVKVHFIPMLNPDGAEIFNRRNAIGIDINRDAQRLQSPESKLLKNARDSLDADFGFNLHDQSKYYNTKQTLKPATISFLAPAFNAEKDINQTRGNAMRVIAKMNSVLQRYARGQIGRYSDEFEPRAFGDNMQKWGTSTILIESGGYYEDPEKQFIRKLNYVSILSAIESISSDSYQSMTLDQYLSIPKNDRKLFDLKIENLAFSYLGMDFKIDIGVNRYEIENKDHSEFYYVGKISDIGDLSSNFGYETVDAEGFTFKVGETYPKILNDFDDFMALDFSTLLSQGYTSVSINNLPEEIKFTSMPMNIIDIKKIKIPKNNSIPSPHLKLGKEATFLLSKNEKVVYAIINGFVYYVSEGKNTVKNGVVK</sequence>
<comment type="similarity">
    <text evidence="1">Belongs to the peptidase M14 family.</text>
</comment>
<gene>
    <name evidence="3" type="ORF">AABB81_12040</name>
</gene>
<feature type="domain" description="Peptidase M14" evidence="2">
    <location>
        <begin position="40"/>
        <end position="276"/>
    </location>
</feature>
<dbReference type="Proteomes" id="UP001474120">
    <property type="component" value="Unassembled WGS sequence"/>
</dbReference>
<accession>A0ABU9L4A9</accession>
<evidence type="ECO:0000313" key="4">
    <source>
        <dbReference type="Proteomes" id="UP001474120"/>
    </source>
</evidence>
<dbReference type="GO" id="GO:0004180">
    <property type="term" value="F:carboxypeptidase activity"/>
    <property type="evidence" value="ECO:0007669"/>
    <property type="project" value="UniProtKB-KW"/>
</dbReference>
<dbReference type="RefSeq" id="WP_342160795.1">
    <property type="nucleotide sequence ID" value="NZ_JBCDNA010000003.1"/>
</dbReference>
<feature type="active site" description="Proton donor/acceptor" evidence="1">
    <location>
        <position position="241"/>
    </location>
</feature>
<dbReference type="Gene3D" id="3.40.630.10">
    <property type="entry name" value="Zn peptidases"/>
    <property type="match status" value="1"/>
</dbReference>
<evidence type="ECO:0000313" key="3">
    <source>
        <dbReference type="EMBL" id="MEL4456630.1"/>
    </source>
</evidence>
<evidence type="ECO:0000259" key="2">
    <source>
        <dbReference type="PROSITE" id="PS52035"/>
    </source>
</evidence>